<evidence type="ECO:0000256" key="1">
    <source>
        <dbReference type="SAM" id="MobiDB-lite"/>
    </source>
</evidence>
<evidence type="ECO:0000256" key="2">
    <source>
        <dbReference type="SAM" id="Phobius"/>
    </source>
</evidence>
<feature type="region of interest" description="Disordered" evidence="1">
    <location>
        <begin position="903"/>
        <end position="936"/>
    </location>
</feature>
<proteinExistence type="predicted"/>
<feature type="region of interest" description="Disordered" evidence="1">
    <location>
        <begin position="792"/>
        <end position="845"/>
    </location>
</feature>
<feature type="compositionally biased region" description="Basic and acidic residues" evidence="1">
    <location>
        <begin position="792"/>
        <end position="802"/>
    </location>
</feature>
<dbReference type="GO" id="GO:0016491">
    <property type="term" value="F:oxidoreductase activity"/>
    <property type="evidence" value="ECO:0007669"/>
    <property type="project" value="TreeGrafter"/>
</dbReference>
<name>A0A1F7WIC6_9BACT</name>
<dbReference type="InterPro" id="IPR011990">
    <property type="entry name" value="TPR-like_helical_dom_sf"/>
</dbReference>
<keyword evidence="2" id="KW-1133">Transmembrane helix</keyword>
<feature type="region of interest" description="Disordered" evidence="1">
    <location>
        <begin position="507"/>
        <end position="611"/>
    </location>
</feature>
<dbReference type="InterPro" id="IPR011989">
    <property type="entry name" value="ARM-like"/>
</dbReference>
<dbReference type="EMBL" id="MGFH01000206">
    <property type="protein sequence ID" value="OGM02561.1"/>
    <property type="molecule type" value="Genomic_DNA"/>
</dbReference>
<reference evidence="3 4" key="1">
    <citation type="journal article" date="2016" name="Nat. Commun.">
        <title>Thousands of microbial genomes shed light on interconnected biogeochemical processes in an aquifer system.</title>
        <authorList>
            <person name="Anantharaman K."/>
            <person name="Brown C.T."/>
            <person name="Hug L.A."/>
            <person name="Sharon I."/>
            <person name="Castelle C.J."/>
            <person name="Probst A.J."/>
            <person name="Thomas B.C."/>
            <person name="Singh A."/>
            <person name="Wilkins M.J."/>
            <person name="Karaoz U."/>
            <person name="Brodie E.L."/>
            <person name="Williams K.H."/>
            <person name="Hubbard S.S."/>
            <person name="Banfield J.F."/>
        </authorList>
    </citation>
    <scope>NUCLEOTIDE SEQUENCE [LARGE SCALE GENOMIC DNA]</scope>
</reference>
<dbReference type="AlphaFoldDB" id="A0A1F7WIC6"/>
<dbReference type="PANTHER" id="PTHR12697:SF38">
    <property type="entry name" value="PBS LYASE HEAT DOMAIN PROTEIN REPEAT-CONTAINING PROTEIN"/>
    <property type="match status" value="1"/>
</dbReference>
<accession>A0A1F7WIC6</accession>
<evidence type="ECO:0000313" key="4">
    <source>
        <dbReference type="Proteomes" id="UP000178735"/>
    </source>
</evidence>
<dbReference type="Pfam" id="PF13646">
    <property type="entry name" value="HEAT_2"/>
    <property type="match status" value="3"/>
</dbReference>
<feature type="compositionally biased region" description="Polar residues" evidence="1">
    <location>
        <begin position="821"/>
        <end position="832"/>
    </location>
</feature>
<protein>
    <recommendedName>
        <fullName evidence="5">Protein unc-45 homolog B</fullName>
    </recommendedName>
</protein>
<dbReference type="SUPFAM" id="SSF48371">
    <property type="entry name" value="ARM repeat"/>
    <property type="match status" value="3"/>
</dbReference>
<organism evidence="3 4">
    <name type="scientific">Candidatus Wallbacteria bacterium GWC2_49_35</name>
    <dbReference type="NCBI Taxonomy" id="1817813"/>
    <lineage>
        <taxon>Bacteria</taxon>
        <taxon>Candidatus Walliibacteriota</taxon>
    </lineage>
</organism>
<dbReference type="PANTHER" id="PTHR12697">
    <property type="entry name" value="PBS LYASE HEAT-LIKE PROTEIN"/>
    <property type="match status" value="1"/>
</dbReference>
<dbReference type="STRING" id="1817813.A2008_09445"/>
<sequence>MTDKNIDINLLIKNLGSPNDDTREEAAAALIGVTDKRIVPALLNSLETDDNPGVKHFVKKALLIIQKEHGDIKTIVAELAAEKSKAQEPAPPQSQGEIPQAKPEDMPDDTRQAVDTILRRLKEKDAALIEEAREQLPYEEDPYIRATYVSAIGRLGDESNMGDIISFLSDPDFRVLANAVEALERLGNPQCVEALVKLISHKDNRVRANVIKALWKFTDSNVSINRHVIDKLKQMLESDNADMCESALYVLSEIADEESIDILDKAAYSDNLELSAKASVMLDKAKLTYSERKAKTDDDVYINGVIEKLSRGSADSSKGIDEATRVRIDEIQSYIDTSDVSKLPQVLKALAAEQNTFIRATLISAVGKLGGRNNMDALLPFVKDADARVVANVVQALESIGNPKCVEHIVKLVAHADNRVRANTVKAIWKFAHTNVTANRIVFERLKEMMFSTKNQMRESAIYVLGEIGDDESIDLLSIAANDKSPDIKAKAEEALKNALKIKAERELETSTPPVSEEEISRIPSLDARPPRIEPKAEPKIEAPAQPKVTINLEKPSSKDVEPEPKRQQSEKVAPAAEPEKKQPAAQPALKEEARDTAPLGDPIETSAALEPAKVIDDATRKEIDKIQKLIDAGDSSSLEDLVKRLAAEKNTFIKATLVSAVGKLGGRDNMEAVIGFLNDEDTRVVANTAEALENLGNSKCVEELIKHINHNDNRVRANVVKAIWKYAQSNMSANRVILARLKTMMFSSKAQMRESALYVLGEIASDEALELITIAVSDKVESVQQKAKEALERAEARRKETPAPAAAKTQSFSEAKKKTPQSPGASKTQGRQKGVSAAPLPQASKTAGAPVRRMSFFKLLFILMFFFTLSLGGGFSVYWFVMEGKDYQQLETAVKALLEQFKNPEGGGDTASAPASSQQTPPAGQPGGENAPKPPEEIKKQAFTINDQVDMAKQYLNEGHFSEVITSLAKSAAKYPQNADLKKILLDAYYRRGQSLFNLEIYDAAKLDFTKITELDAGGGYSQKAQSYIDKISKFIKK</sequence>
<feature type="compositionally biased region" description="Polar residues" evidence="1">
    <location>
        <begin position="914"/>
        <end position="923"/>
    </location>
</feature>
<evidence type="ECO:0008006" key="5">
    <source>
        <dbReference type="Google" id="ProtNLM"/>
    </source>
</evidence>
<evidence type="ECO:0000313" key="3">
    <source>
        <dbReference type="EMBL" id="OGM02561.1"/>
    </source>
</evidence>
<dbReference type="SUPFAM" id="SSF48452">
    <property type="entry name" value="TPR-like"/>
    <property type="match status" value="1"/>
</dbReference>
<feature type="compositionally biased region" description="Basic and acidic residues" evidence="1">
    <location>
        <begin position="529"/>
        <end position="541"/>
    </location>
</feature>
<dbReference type="Proteomes" id="UP000178735">
    <property type="component" value="Unassembled WGS sequence"/>
</dbReference>
<keyword evidence="2" id="KW-0812">Transmembrane</keyword>
<dbReference type="Gene3D" id="1.25.10.10">
    <property type="entry name" value="Leucine-rich Repeat Variant"/>
    <property type="match status" value="4"/>
</dbReference>
<comment type="caution">
    <text evidence="3">The sequence shown here is derived from an EMBL/GenBank/DDBJ whole genome shotgun (WGS) entry which is preliminary data.</text>
</comment>
<gene>
    <name evidence="3" type="ORF">A2008_09445</name>
</gene>
<dbReference type="Gene3D" id="1.25.40.10">
    <property type="entry name" value="Tetratricopeptide repeat domain"/>
    <property type="match status" value="1"/>
</dbReference>
<feature type="compositionally biased region" description="Basic and acidic residues" evidence="1">
    <location>
        <begin position="556"/>
        <end position="570"/>
    </location>
</feature>
<dbReference type="InterPro" id="IPR016024">
    <property type="entry name" value="ARM-type_fold"/>
</dbReference>
<keyword evidence="2" id="KW-0472">Membrane</keyword>
<feature type="transmembrane region" description="Helical" evidence="2">
    <location>
        <begin position="860"/>
        <end position="882"/>
    </location>
</feature>
<dbReference type="InterPro" id="IPR004155">
    <property type="entry name" value="PBS_lyase_HEAT"/>
</dbReference>
<dbReference type="SMART" id="SM00567">
    <property type="entry name" value="EZ_HEAT"/>
    <property type="match status" value="8"/>
</dbReference>
<feature type="region of interest" description="Disordered" evidence="1">
    <location>
        <begin position="83"/>
        <end position="110"/>
    </location>
</feature>